<evidence type="ECO:0000313" key="2">
    <source>
        <dbReference type="EMBL" id="MFC6871415.1"/>
    </source>
</evidence>
<proteinExistence type="predicted"/>
<accession>A0ABW2CA70</accession>
<feature type="region of interest" description="Disordered" evidence="1">
    <location>
        <begin position="1"/>
        <end position="24"/>
    </location>
</feature>
<organism evidence="2 3">
    <name type="scientific">Haloechinothrix salitolerans</name>
    <dbReference type="NCBI Taxonomy" id="926830"/>
    <lineage>
        <taxon>Bacteria</taxon>
        <taxon>Bacillati</taxon>
        <taxon>Actinomycetota</taxon>
        <taxon>Actinomycetes</taxon>
        <taxon>Pseudonocardiales</taxon>
        <taxon>Pseudonocardiaceae</taxon>
        <taxon>Haloechinothrix</taxon>
    </lineage>
</organism>
<evidence type="ECO:0000256" key="1">
    <source>
        <dbReference type="SAM" id="MobiDB-lite"/>
    </source>
</evidence>
<dbReference type="EMBL" id="JBHSXX010000001">
    <property type="protein sequence ID" value="MFC6871415.1"/>
    <property type="molecule type" value="Genomic_DNA"/>
</dbReference>
<sequence length="108" mass="12570">MRKAQITRRQAEAMTDDLGPEPTELQENKALVYERHDIYELLDDIDNELVAETNLDCSYRTPTDPEPISTPWMRMSEAERDHIRRRRRLSALPSITRTGLSDTARWAA</sequence>
<dbReference type="RefSeq" id="WP_345390953.1">
    <property type="nucleotide sequence ID" value="NZ_BAABLA010000007.1"/>
</dbReference>
<gene>
    <name evidence="2" type="ORF">ACFQGD_30265</name>
</gene>
<evidence type="ECO:0000313" key="3">
    <source>
        <dbReference type="Proteomes" id="UP001596337"/>
    </source>
</evidence>
<name>A0ABW2CA70_9PSEU</name>
<dbReference type="Proteomes" id="UP001596337">
    <property type="component" value="Unassembled WGS sequence"/>
</dbReference>
<reference evidence="3" key="1">
    <citation type="journal article" date="2019" name="Int. J. Syst. Evol. Microbiol.">
        <title>The Global Catalogue of Microorganisms (GCM) 10K type strain sequencing project: providing services to taxonomists for standard genome sequencing and annotation.</title>
        <authorList>
            <consortium name="The Broad Institute Genomics Platform"/>
            <consortium name="The Broad Institute Genome Sequencing Center for Infectious Disease"/>
            <person name="Wu L."/>
            <person name="Ma J."/>
        </authorList>
    </citation>
    <scope>NUCLEOTIDE SEQUENCE [LARGE SCALE GENOMIC DNA]</scope>
    <source>
        <strain evidence="3">KCTC 32255</strain>
    </source>
</reference>
<comment type="caution">
    <text evidence="2">The sequence shown here is derived from an EMBL/GenBank/DDBJ whole genome shotgun (WGS) entry which is preliminary data.</text>
</comment>
<protein>
    <submittedName>
        <fullName evidence="2">Uncharacterized protein</fullName>
    </submittedName>
</protein>
<keyword evidence="3" id="KW-1185">Reference proteome</keyword>